<evidence type="ECO:0000313" key="2">
    <source>
        <dbReference type="EMBL" id="NEE10325.1"/>
    </source>
</evidence>
<evidence type="ECO:0000256" key="1">
    <source>
        <dbReference type="SAM" id="Phobius"/>
    </source>
</evidence>
<dbReference type="Gene3D" id="1.20.1250.20">
    <property type="entry name" value="MFS general substrate transporter like domains"/>
    <property type="match status" value="1"/>
</dbReference>
<feature type="transmembrane region" description="Helical" evidence="1">
    <location>
        <begin position="46"/>
        <end position="64"/>
    </location>
</feature>
<dbReference type="EMBL" id="JAAGMN010002941">
    <property type="protein sequence ID" value="NEE10325.1"/>
    <property type="molecule type" value="Genomic_DNA"/>
</dbReference>
<sequence>MTALSAGRVVARFGAPRLVVLGAVLHLTGLLLYARLDLPRSYTTDLLPTLALVGIGFVPAFAALNAQAGRAVGTADRGTATATY</sequence>
<protein>
    <submittedName>
        <fullName evidence="2">MFS transporter</fullName>
    </submittedName>
</protein>
<name>A0A6G3WXS5_9ACTN</name>
<organism evidence="2">
    <name type="scientific">Streptomyces sp. SID7499</name>
    <dbReference type="NCBI Taxonomy" id="2706086"/>
    <lineage>
        <taxon>Bacteria</taxon>
        <taxon>Bacillati</taxon>
        <taxon>Actinomycetota</taxon>
        <taxon>Actinomycetes</taxon>
        <taxon>Kitasatosporales</taxon>
        <taxon>Streptomycetaceae</taxon>
        <taxon>Streptomyces</taxon>
    </lineage>
</organism>
<gene>
    <name evidence="2" type="ORF">G3M58_28225</name>
</gene>
<keyword evidence="1" id="KW-0812">Transmembrane</keyword>
<accession>A0A6G3WXS5</accession>
<proteinExistence type="predicted"/>
<comment type="caution">
    <text evidence="2">The sequence shown here is derived from an EMBL/GenBank/DDBJ whole genome shotgun (WGS) entry which is preliminary data.</text>
</comment>
<dbReference type="AlphaFoldDB" id="A0A6G3WXS5"/>
<keyword evidence="1" id="KW-0472">Membrane</keyword>
<keyword evidence="1" id="KW-1133">Transmembrane helix</keyword>
<reference evidence="2" key="1">
    <citation type="submission" date="2020-01" db="EMBL/GenBank/DDBJ databases">
        <title>Insect and environment-associated Actinomycetes.</title>
        <authorList>
            <person name="Currrie C."/>
            <person name="Chevrette M."/>
            <person name="Carlson C."/>
            <person name="Stubbendieck R."/>
            <person name="Wendt-Pienkowski E."/>
        </authorList>
    </citation>
    <scope>NUCLEOTIDE SEQUENCE</scope>
    <source>
        <strain evidence="2">SID7499</strain>
    </source>
</reference>
<feature type="transmembrane region" description="Helical" evidence="1">
    <location>
        <begin position="15"/>
        <end position="34"/>
    </location>
</feature>
<dbReference type="InterPro" id="IPR036259">
    <property type="entry name" value="MFS_trans_sf"/>
</dbReference>
<dbReference type="SUPFAM" id="SSF103473">
    <property type="entry name" value="MFS general substrate transporter"/>
    <property type="match status" value="1"/>
</dbReference>
<feature type="non-terminal residue" evidence="2">
    <location>
        <position position="84"/>
    </location>
</feature>